<evidence type="ECO:0000313" key="1">
    <source>
        <dbReference type="EMBL" id="KAJ8617833.1"/>
    </source>
</evidence>
<dbReference type="EMBL" id="CM056812">
    <property type="protein sequence ID" value="KAJ8617833.1"/>
    <property type="molecule type" value="Genomic_DNA"/>
</dbReference>
<name>A0ACC2KA95_PERAE</name>
<accession>A0ACC2KA95</accession>
<sequence length="257" mass="28455">MMIGARASAGVAAATVATEMVLGFDGEDTTMKLMAAVVLNARQEEHDGTWALVVELVATTDAGDGVNARQALMALVLFSCRRSGARKLPPPICLEQAMQVIISATCCRKRQSRYKEKKGTNHSSEFGFSASFFTSSSKTSKIYDFLRYLNLQARQRAYAFAADAFQARIKAEIVACAQIYNGVKKKSQRSKITKASNPRKRRRTDDFTEKRLWERRCIQCSRLNAMDVDLFGEATSGIQTVFYCGNLIGFPELAKGM</sequence>
<proteinExistence type="predicted"/>
<organism evidence="1 2">
    <name type="scientific">Persea americana</name>
    <name type="common">Avocado</name>
    <dbReference type="NCBI Taxonomy" id="3435"/>
    <lineage>
        <taxon>Eukaryota</taxon>
        <taxon>Viridiplantae</taxon>
        <taxon>Streptophyta</taxon>
        <taxon>Embryophyta</taxon>
        <taxon>Tracheophyta</taxon>
        <taxon>Spermatophyta</taxon>
        <taxon>Magnoliopsida</taxon>
        <taxon>Magnoliidae</taxon>
        <taxon>Laurales</taxon>
        <taxon>Lauraceae</taxon>
        <taxon>Persea</taxon>
    </lineage>
</organism>
<keyword evidence="2" id="KW-1185">Reference proteome</keyword>
<comment type="caution">
    <text evidence="1">The sequence shown here is derived from an EMBL/GenBank/DDBJ whole genome shotgun (WGS) entry which is preliminary data.</text>
</comment>
<evidence type="ECO:0000313" key="2">
    <source>
        <dbReference type="Proteomes" id="UP001234297"/>
    </source>
</evidence>
<gene>
    <name evidence="1" type="ORF">MRB53_014019</name>
</gene>
<dbReference type="Proteomes" id="UP001234297">
    <property type="component" value="Chromosome 4"/>
</dbReference>
<protein>
    <submittedName>
        <fullName evidence="1">Uncharacterized protein</fullName>
    </submittedName>
</protein>
<reference evidence="1 2" key="1">
    <citation type="journal article" date="2022" name="Hortic Res">
        <title>A haplotype resolved chromosomal level avocado genome allows analysis of novel avocado genes.</title>
        <authorList>
            <person name="Nath O."/>
            <person name="Fletcher S.J."/>
            <person name="Hayward A."/>
            <person name="Shaw L.M."/>
            <person name="Masouleh A.K."/>
            <person name="Furtado A."/>
            <person name="Henry R.J."/>
            <person name="Mitter N."/>
        </authorList>
    </citation>
    <scope>NUCLEOTIDE SEQUENCE [LARGE SCALE GENOMIC DNA]</scope>
    <source>
        <strain evidence="2">cv. Hass</strain>
    </source>
</reference>